<protein>
    <recommendedName>
        <fullName evidence="4">DUF2946 domain-containing protein</fullName>
    </recommendedName>
</protein>
<accession>A0A238YXA6</accession>
<sequence>MRFYRVIILLLLTMFLVNTVSASTGLHLPAQADVHVSVHQHHAMHGDMQAAQDTQQAAPSCKNCHDCLSCFSILPLTVTHLMPALPDDQVSYISSPDYYPPALAQLQRPPIPLSM</sequence>
<keyword evidence="3" id="KW-1185">Reference proteome</keyword>
<dbReference type="Proteomes" id="UP000198305">
    <property type="component" value="Unassembled WGS sequence"/>
</dbReference>
<feature type="chain" id="PRO_5012714884" description="DUF2946 domain-containing protein" evidence="1">
    <location>
        <begin position="23"/>
        <end position="115"/>
    </location>
</feature>
<proteinExistence type="predicted"/>
<gene>
    <name evidence="2" type="ORF">SAMN05192560_0880</name>
</gene>
<evidence type="ECO:0008006" key="4">
    <source>
        <dbReference type="Google" id="ProtNLM"/>
    </source>
</evidence>
<keyword evidence="1" id="KW-0732">Signal</keyword>
<dbReference type="AlphaFoldDB" id="A0A238YXA6"/>
<dbReference type="EMBL" id="FZOA01000003">
    <property type="protein sequence ID" value="SNR75253.1"/>
    <property type="molecule type" value="Genomic_DNA"/>
</dbReference>
<evidence type="ECO:0000313" key="2">
    <source>
        <dbReference type="EMBL" id="SNR75253.1"/>
    </source>
</evidence>
<dbReference type="RefSeq" id="WP_089375007.1">
    <property type="nucleotide sequence ID" value="NZ_FZOA01000003.1"/>
</dbReference>
<organism evidence="2 3">
    <name type="scientific">Methylobacillus rhizosphaerae</name>
    <dbReference type="NCBI Taxonomy" id="551994"/>
    <lineage>
        <taxon>Bacteria</taxon>
        <taxon>Pseudomonadati</taxon>
        <taxon>Pseudomonadota</taxon>
        <taxon>Betaproteobacteria</taxon>
        <taxon>Nitrosomonadales</taxon>
        <taxon>Methylophilaceae</taxon>
        <taxon>Methylobacillus</taxon>
    </lineage>
</organism>
<evidence type="ECO:0000313" key="3">
    <source>
        <dbReference type="Proteomes" id="UP000198305"/>
    </source>
</evidence>
<name>A0A238YXA6_9PROT</name>
<reference evidence="3" key="1">
    <citation type="submission" date="2017-06" db="EMBL/GenBank/DDBJ databases">
        <authorList>
            <person name="Varghese N."/>
            <person name="Submissions S."/>
        </authorList>
    </citation>
    <scope>NUCLEOTIDE SEQUENCE [LARGE SCALE GENOMIC DNA]</scope>
    <source>
        <strain evidence="3">Ca-68</strain>
    </source>
</reference>
<feature type="signal peptide" evidence="1">
    <location>
        <begin position="1"/>
        <end position="22"/>
    </location>
</feature>
<dbReference type="OrthoDB" id="9909028at2"/>
<evidence type="ECO:0000256" key="1">
    <source>
        <dbReference type="SAM" id="SignalP"/>
    </source>
</evidence>